<comment type="caution">
    <text evidence="1">The sequence shown here is derived from an EMBL/GenBank/DDBJ whole genome shotgun (WGS) entry which is preliminary data.</text>
</comment>
<proteinExistence type="predicted"/>
<evidence type="ECO:0000313" key="2">
    <source>
        <dbReference type="Proteomes" id="UP001057402"/>
    </source>
</evidence>
<protein>
    <submittedName>
        <fullName evidence="1">Uncharacterized protein</fullName>
    </submittedName>
</protein>
<accession>A0ACB9R841</accession>
<organism evidence="1 2">
    <name type="scientific">Melastoma candidum</name>
    <dbReference type="NCBI Taxonomy" id="119954"/>
    <lineage>
        <taxon>Eukaryota</taxon>
        <taxon>Viridiplantae</taxon>
        <taxon>Streptophyta</taxon>
        <taxon>Embryophyta</taxon>
        <taxon>Tracheophyta</taxon>
        <taxon>Spermatophyta</taxon>
        <taxon>Magnoliopsida</taxon>
        <taxon>eudicotyledons</taxon>
        <taxon>Gunneridae</taxon>
        <taxon>Pentapetalae</taxon>
        <taxon>rosids</taxon>
        <taxon>malvids</taxon>
        <taxon>Myrtales</taxon>
        <taxon>Melastomataceae</taxon>
        <taxon>Melastomatoideae</taxon>
        <taxon>Melastomateae</taxon>
        <taxon>Melastoma</taxon>
    </lineage>
</organism>
<gene>
    <name evidence="1" type="ORF">MLD38_012590</name>
</gene>
<evidence type="ECO:0000313" key="1">
    <source>
        <dbReference type="EMBL" id="KAI4374612.1"/>
    </source>
</evidence>
<dbReference type="EMBL" id="CM042883">
    <property type="protein sequence ID" value="KAI4374612.1"/>
    <property type="molecule type" value="Genomic_DNA"/>
</dbReference>
<reference evidence="2" key="1">
    <citation type="journal article" date="2023" name="Front. Plant Sci.">
        <title>Chromosomal-level genome assembly of Melastoma candidum provides insights into trichome evolution.</title>
        <authorList>
            <person name="Zhong Y."/>
            <person name="Wu W."/>
            <person name="Sun C."/>
            <person name="Zou P."/>
            <person name="Liu Y."/>
            <person name="Dai S."/>
            <person name="Zhou R."/>
        </authorList>
    </citation>
    <scope>NUCLEOTIDE SEQUENCE [LARGE SCALE GENOMIC DNA]</scope>
</reference>
<keyword evidence="2" id="KW-1185">Reference proteome</keyword>
<dbReference type="Proteomes" id="UP001057402">
    <property type="component" value="Chromosome 4"/>
</dbReference>
<sequence length="140" mass="15846">MDFKANQDLWSQAMKAAVVSFYETLRVEIGSDITITIVTPGLVESEMTQGKFLSRDGQMVLDPELRDVQFSVMPIRSVEVAAEEIVKGVCRGDNYITEPAWMKSSFYWKVICLEVLEWINRMLLPEVFCPGGLAAAKFWS</sequence>
<name>A0ACB9R841_9MYRT</name>